<dbReference type="AlphaFoldDB" id="A0A0D1XY34"/>
<comment type="cofactor">
    <cofactor evidence="1 5">
        <name>Mg(2+)</name>
        <dbReference type="ChEBI" id="CHEBI:18420"/>
    </cofactor>
</comment>
<dbReference type="RefSeq" id="WP_043063921.1">
    <property type="nucleotide sequence ID" value="NZ_BJOA01000073.1"/>
</dbReference>
<keyword evidence="4 5" id="KW-0460">Magnesium</keyword>
<keyword evidence="3" id="KW-0378">Hydrolase</keyword>
<dbReference type="GO" id="GO:0046872">
    <property type="term" value="F:metal ion binding"/>
    <property type="evidence" value="ECO:0007669"/>
    <property type="project" value="UniProtKB-KW"/>
</dbReference>
<dbReference type="PANTHER" id="PTHR20854">
    <property type="entry name" value="INOSITOL MONOPHOSPHATASE"/>
    <property type="match status" value="1"/>
</dbReference>
<evidence type="ECO:0000313" key="7">
    <source>
        <dbReference type="EMBL" id="SDI60421.1"/>
    </source>
</evidence>
<gene>
    <name evidence="6" type="ORF">AF333_00165</name>
    <name evidence="7" type="ORF">SAMN04487909_105260</name>
</gene>
<dbReference type="PRINTS" id="PR01959">
    <property type="entry name" value="SBIMPHPHTASE"/>
</dbReference>
<dbReference type="Gene3D" id="3.30.540.10">
    <property type="entry name" value="Fructose-1,6-Bisphosphatase, subunit A, domain 1"/>
    <property type="match status" value="1"/>
</dbReference>
<dbReference type="STRING" id="47500.AF333_00165"/>
<dbReference type="GO" id="GO:0008934">
    <property type="term" value="F:inositol monophosphate 1-phosphatase activity"/>
    <property type="evidence" value="ECO:0007669"/>
    <property type="project" value="InterPro"/>
</dbReference>
<evidence type="ECO:0000256" key="2">
    <source>
        <dbReference type="ARBA" id="ARBA00022723"/>
    </source>
</evidence>
<keyword evidence="8" id="KW-1185">Reference proteome</keyword>
<reference evidence="7 9" key="2">
    <citation type="submission" date="2016-10" db="EMBL/GenBank/DDBJ databases">
        <authorList>
            <person name="de Groot N.N."/>
        </authorList>
    </citation>
    <scope>NUCLEOTIDE SEQUENCE [LARGE SCALE GENOMIC DNA]</scope>
    <source>
        <strain evidence="7 9">DSM 2895</strain>
    </source>
</reference>
<dbReference type="Pfam" id="PF00459">
    <property type="entry name" value="Inositol_P"/>
    <property type="match status" value="1"/>
</dbReference>
<sequence length="268" mass="29946">MQNTEIKEWGLLAKHCARSAEKLIEDMLSRPLEVTYKSSASDLVTSVDRAVEQMVIDEIIKKYPEHGVLGEEGLVACQPADFDTVWMVDPIDGTTNFVHQQQNYCISIAAYHKGVCQVGVVYDPTRKEMFYAERGGGVFLNDSPLQVERNKEMKEALWSTSLFWNRRAMKSGLSEKAQHLAHRSRGVRVYGVAALELAYVAVGRLDAYISLGLNPWDYGAGLLLVQEAGCRITTLDGSEIPFGERSSILAANPNLYDFLLEFLTEHPV</sequence>
<organism evidence="6 8">
    <name type="scientific">Aneurinibacillus migulanus</name>
    <name type="common">Bacillus migulanus</name>
    <dbReference type="NCBI Taxonomy" id="47500"/>
    <lineage>
        <taxon>Bacteria</taxon>
        <taxon>Bacillati</taxon>
        <taxon>Bacillota</taxon>
        <taxon>Bacilli</taxon>
        <taxon>Bacillales</taxon>
        <taxon>Paenibacillaceae</taxon>
        <taxon>Aneurinibacillus group</taxon>
        <taxon>Aneurinibacillus</taxon>
    </lineage>
</organism>
<dbReference type="PATRIC" id="fig|47500.8.peg.1349"/>
<dbReference type="OrthoDB" id="9772456at2"/>
<dbReference type="PANTHER" id="PTHR20854:SF4">
    <property type="entry name" value="INOSITOL-1-MONOPHOSPHATASE-RELATED"/>
    <property type="match status" value="1"/>
</dbReference>
<dbReference type="PRINTS" id="PR00377">
    <property type="entry name" value="IMPHPHTASES"/>
</dbReference>
<dbReference type="GO" id="GO:0006020">
    <property type="term" value="P:inositol metabolic process"/>
    <property type="evidence" value="ECO:0007669"/>
    <property type="project" value="TreeGrafter"/>
</dbReference>
<evidence type="ECO:0000256" key="3">
    <source>
        <dbReference type="ARBA" id="ARBA00022801"/>
    </source>
</evidence>
<evidence type="ECO:0000313" key="6">
    <source>
        <dbReference type="EMBL" id="KON99197.1"/>
    </source>
</evidence>
<name>A0A0D1XY34_ANEMI</name>
<evidence type="ECO:0000256" key="1">
    <source>
        <dbReference type="ARBA" id="ARBA00001946"/>
    </source>
</evidence>
<dbReference type="EMBL" id="LGUG01000002">
    <property type="protein sequence ID" value="KON99197.1"/>
    <property type="molecule type" value="Genomic_DNA"/>
</dbReference>
<dbReference type="Proteomes" id="UP000182836">
    <property type="component" value="Unassembled WGS sequence"/>
</dbReference>
<feature type="binding site" evidence="5">
    <location>
        <position position="217"/>
    </location>
    <ligand>
        <name>Mg(2+)</name>
        <dbReference type="ChEBI" id="CHEBI:18420"/>
        <label>1</label>
        <note>catalytic</note>
    </ligand>
</feature>
<dbReference type="PROSITE" id="PS00629">
    <property type="entry name" value="IMP_1"/>
    <property type="match status" value="1"/>
</dbReference>
<dbReference type="GeneID" id="42303629"/>
<evidence type="ECO:0000256" key="4">
    <source>
        <dbReference type="ARBA" id="ARBA00022842"/>
    </source>
</evidence>
<evidence type="ECO:0000313" key="8">
    <source>
        <dbReference type="Proteomes" id="UP000037269"/>
    </source>
</evidence>
<evidence type="ECO:0000313" key="9">
    <source>
        <dbReference type="Proteomes" id="UP000182836"/>
    </source>
</evidence>
<feature type="binding site" evidence="5">
    <location>
        <position position="71"/>
    </location>
    <ligand>
        <name>Mg(2+)</name>
        <dbReference type="ChEBI" id="CHEBI:18420"/>
        <label>1</label>
        <note>catalytic</note>
    </ligand>
</feature>
<dbReference type="InterPro" id="IPR022337">
    <property type="entry name" value="Inositol_monophosphatase_SuhB"/>
</dbReference>
<dbReference type="CDD" id="cd01637">
    <property type="entry name" value="IMPase_like"/>
    <property type="match status" value="1"/>
</dbReference>
<dbReference type="InterPro" id="IPR000760">
    <property type="entry name" value="Inositol_monophosphatase-like"/>
</dbReference>
<dbReference type="EMBL" id="FNED01000005">
    <property type="protein sequence ID" value="SDI60421.1"/>
    <property type="molecule type" value="Genomic_DNA"/>
</dbReference>
<feature type="binding site" evidence="5">
    <location>
        <position position="89"/>
    </location>
    <ligand>
        <name>Mg(2+)</name>
        <dbReference type="ChEBI" id="CHEBI:18420"/>
        <label>1</label>
        <note>catalytic</note>
    </ligand>
</feature>
<accession>A0A0D1XY34</accession>
<keyword evidence="2 5" id="KW-0479">Metal-binding</keyword>
<dbReference type="InterPro" id="IPR020583">
    <property type="entry name" value="Inositol_monoP_metal-BS"/>
</dbReference>
<reference evidence="6 8" key="1">
    <citation type="submission" date="2015-07" db="EMBL/GenBank/DDBJ databases">
        <title>Fjat-14205 dsm 2895.</title>
        <authorList>
            <person name="Liu B."/>
            <person name="Wang J."/>
            <person name="Zhu Y."/>
            <person name="Liu G."/>
            <person name="Chen Q."/>
            <person name="Chen Z."/>
            <person name="Lan J."/>
            <person name="Che J."/>
            <person name="Ge C."/>
            <person name="Shi H."/>
            <person name="Pan Z."/>
            <person name="Liu X."/>
        </authorList>
    </citation>
    <scope>NUCLEOTIDE SEQUENCE [LARGE SCALE GENOMIC DNA]</scope>
    <source>
        <strain evidence="6 8">DSM 2895</strain>
    </source>
</reference>
<dbReference type="Proteomes" id="UP000037269">
    <property type="component" value="Unassembled WGS sequence"/>
</dbReference>
<dbReference type="SUPFAM" id="SSF56655">
    <property type="entry name" value="Carbohydrate phosphatase"/>
    <property type="match status" value="1"/>
</dbReference>
<protein>
    <submittedName>
        <fullName evidence="6">Inositol-1-monophosphatase</fullName>
    </submittedName>
    <submittedName>
        <fullName evidence="7">Myo-inositol-1(Or 4)-monophosphatase</fullName>
    </submittedName>
</protein>
<dbReference type="FunFam" id="3.30.540.10:FF:000003">
    <property type="entry name" value="Inositol-1-monophosphatase"/>
    <property type="match status" value="1"/>
</dbReference>
<feature type="binding site" evidence="5">
    <location>
        <position position="92"/>
    </location>
    <ligand>
        <name>Mg(2+)</name>
        <dbReference type="ChEBI" id="CHEBI:18420"/>
        <label>1</label>
        <note>catalytic</note>
    </ligand>
</feature>
<dbReference type="GO" id="GO:0007165">
    <property type="term" value="P:signal transduction"/>
    <property type="evidence" value="ECO:0007669"/>
    <property type="project" value="TreeGrafter"/>
</dbReference>
<feature type="binding site" evidence="5">
    <location>
        <position position="91"/>
    </location>
    <ligand>
        <name>Mg(2+)</name>
        <dbReference type="ChEBI" id="CHEBI:18420"/>
        <label>1</label>
        <note>catalytic</note>
    </ligand>
</feature>
<dbReference type="Gene3D" id="3.40.190.80">
    <property type="match status" value="1"/>
</dbReference>
<proteinExistence type="predicted"/>
<evidence type="ECO:0000256" key="5">
    <source>
        <dbReference type="PIRSR" id="PIRSR600760-2"/>
    </source>
</evidence>